<reference evidence="2" key="1">
    <citation type="submission" date="2021-02" db="EMBL/GenBank/DDBJ databases">
        <authorList>
            <person name="Nowell W R."/>
        </authorList>
    </citation>
    <scope>NUCLEOTIDE SEQUENCE</scope>
</reference>
<dbReference type="EMBL" id="CAJNOQ010027057">
    <property type="protein sequence ID" value="CAF1550575.1"/>
    <property type="molecule type" value="Genomic_DNA"/>
</dbReference>
<evidence type="ECO:0000313" key="4">
    <source>
        <dbReference type="EMBL" id="CAF4411593.1"/>
    </source>
</evidence>
<protein>
    <submittedName>
        <fullName evidence="2">Uncharacterized protein</fullName>
    </submittedName>
</protein>
<dbReference type="OrthoDB" id="10042269at2759"/>
<accession>A0A815WYE9</accession>
<dbReference type="EMBL" id="CAJOBC010092739">
    <property type="protein sequence ID" value="CAF4411593.1"/>
    <property type="molecule type" value="Genomic_DNA"/>
</dbReference>
<dbReference type="Proteomes" id="UP000682733">
    <property type="component" value="Unassembled WGS sequence"/>
</dbReference>
<evidence type="ECO:0000313" key="3">
    <source>
        <dbReference type="EMBL" id="CAF3647933.1"/>
    </source>
</evidence>
<organism evidence="2 5">
    <name type="scientific">Didymodactylos carnosus</name>
    <dbReference type="NCBI Taxonomy" id="1234261"/>
    <lineage>
        <taxon>Eukaryota</taxon>
        <taxon>Metazoa</taxon>
        <taxon>Spiralia</taxon>
        <taxon>Gnathifera</taxon>
        <taxon>Rotifera</taxon>
        <taxon>Eurotatoria</taxon>
        <taxon>Bdelloidea</taxon>
        <taxon>Philodinida</taxon>
        <taxon>Philodinidae</taxon>
        <taxon>Didymodactylos</taxon>
    </lineage>
</organism>
<sequence length="315" mass="36555">MLVEYANGICWEKLINESLPLLERFSLYIEDGIFRDVVNIDSIIQSFSTPFWILERRWYIVVDYTHRSETNAFLLYTVPQSKHSSLTIQLYKMQTATTAPLTLEKVYAKTDRLTIKLNNLHVPLIVRQFSDVKSLSLYSDLTSVDKTTTTIVDDLSKIVLFSNLEFLHLYDKYYPSNFLKVILVTASNIISLSVPYNVLLEMTDIGTCSNLTSLTVTMNDEDQHFNVKVLKRLSFILENLRSLYIQLKSVDDLYLVLSLILRKTKKLYKFVVSVDNGAFSEHFQLWLKDYLSLNDFLSTIGIEYNHIFNNLALSY</sequence>
<dbReference type="AlphaFoldDB" id="A0A815WYE9"/>
<dbReference type="EMBL" id="CAJOBA010002510">
    <property type="protein sequence ID" value="CAF3647933.1"/>
    <property type="molecule type" value="Genomic_DNA"/>
</dbReference>
<evidence type="ECO:0000313" key="1">
    <source>
        <dbReference type="EMBL" id="CAF0863158.1"/>
    </source>
</evidence>
<dbReference type="Proteomes" id="UP000681722">
    <property type="component" value="Unassembled WGS sequence"/>
</dbReference>
<name>A0A815WYE9_9BILA</name>
<comment type="caution">
    <text evidence="2">The sequence shown here is derived from an EMBL/GenBank/DDBJ whole genome shotgun (WGS) entry which is preliminary data.</text>
</comment>
<evidence type="ECO:0000313" key="2">
    <source>
        <dbReference type="EMBL" id="CAF1550575.1"/>
    </source>
</evidence>
<proteinExistence type="predicted"/>
<gene>
    <name evidence="2" type="ORF">GPM918_LOCUS39182</name>
    <name evidence="1" type="ORF">OVA965_LOCUS7738</name>
    <name evidence="4" type="ORF">SRO942_LOCUS40039</name>
    <name evidence="3" type="ORF">TMI583_LOCUS7733</name>
</gene>
<evidence type="ECO:0000313" key="5">
    <source>
        <dbReference type="Proteomes" id="UP000663829"/>
    </source>
</evidence>
<dbReference type="Proteomes" id="UP000663829">
    <property type="component" value="Unassembled WGS sequence"/>
</dbReference>
<keyword evidence="5" id="KW-1185">Reference proteome</keyword>
<dbReference type="EMBL" id="CAJNOK010002510">
    <property type="protein sequence ID" value="CAF0863158.1"/>
    <property type="molecule type" value="Genomic_DNA"/>
</dbReference>
<dbReference type="Proteomes" id="UP000677228">
    <property type="component" value="Unassembled WGS sequence"/>
</dbReference>